<dbReference type="AlphaFoldDB" id="A0A0D1ISI6"/>
<protein>
    <submittedName>
        <fullName evidence="3">Hydrolase</fullName>
    </submittedName>
</protein>
<dbReference type="PATRIC" id="fig|1423.173.peg.1220"/>
<dbReference type="SUPFAM" id="SSF56317">
    <property type="entry name" value="Carbon-nitrogen hydrolase"/>
    <property type="match status" value="1"/>
</dbReference>
<evidence type="ECO:0000313" key="3">
    <source>
        <dbReference type="EMBL" id="KIU12338.1"/>
    </source>
</evidence>
<dbReference type="PANTHER" id="PTHR23088">
    <property type="entry name" value="NITRILASE-RELATED"/>
    <property type="match status" value="1"/>
</dbReference>
<dbReference type="InterPro" id="IPR003010">
    <property type="entry name" value="C-N_Hydrolase"/>
</dbReference>
<dbReference type="Gene3D" id="3.60.110.10">
    <property type="entry name" value="Carbon-nitrogen hydrolase"/>
    <property type="match status" value="1"/>
</dbReference>
<dbReference type="PANTHER" id="PTHR23088:SF27">
    <property type="entry name" value="DEAMINATED GLUTATHIONE AMIDASE"/>
    <property type="match status" value="1"/>
</dbReference>
<feature type="domain" description="CN hydrolase" evidence="2">
    <location>
        <begin position="3"/>
        <end position="238"/>
    </location>
</feature>
<evidence type="ECO:0000313" key="4">
    <source>
        <dbReference type="Proteomes" id="UP000032247"/>
    </source>
</evidence>
<dbReference type="Pfam" id="PF00795">
    <property type="entry name" value="CN_hydrolase"/>
    <property type="match status" value="1"/>
</dbReference>
<reference evidence="3 4" key="1">
    <citation type="submission" date="2014-12" db="EMBL/GenBank/DDBJ databases">
        <title>Comparative genome analysis of Bacillus coagulans HM-08, Clostridium butyricum HM-68, Bacillus subtilis HM-66 and Bacillus licheniformis BL-09.</title>
        <authorList>
            <person name="Zhang H."/>
        </authorList>
    </citation>
    <scope>NUCLEOTIDE SEQUENCE [LARGE SCALE GENOMIC DNA]</scope>
    <source>
        <strain evidence="3 4">HM-66</strain>
    </source>
</reference>
<sequence length="259" mass="29354">MKWTISCLQFDISYGKPSENIKKAEFFIEKESKHADVLVLPELWTTGYDLANLDELADEDGRSAKSWLKKTAKKHGVHIVAGSVAVRKNSDVYNTMYIADKEGQIIKEYRKAHLFQLMDEHLYLSAGSEDGYFELDGVKSSGLICYDIRFPEWIRKHTTKGANVLFISAEWPLPRLDHWKSLLIARAIENQCFVAACNCTGSNPDNEFAGHSLIIDPWGRILAEGGPEEGIVRAEIDLQESAEVRESIPVFDDIRKDLY</sequence>
<evidence type="ECO:0000259" key="2">
    <source>
        <dbReference type="PROSITE" id="PS50263"/>
    </source>
</evidence>
<gene>
    <name evidence="3" type="ORF">SC09_Contig19orf00782</name>
</gene>
<proteinExistence type="inferred from homology"/>
<accession>A0A0D1ISI6</accession>
<dbReference type="InterPro" id="IPR036526">
    <property type="entry name" value="C-N_Hydrolase_sf"/>
</dbReference>
<dbReference type="CDD" id="cd07583">
    <property type="entry name" value="nitrilase_5"/>
    <property type="match status" value="1"/>
</dbReference>
<comment type="similarity">
    <text evidence="1">Belongs to the carbon-nitrogen hydrolase superfamily. NIT1/NIT2 family.</text>
</comment>
<evidence type="ECO:0000256" key="1">
    <source>
        <dbReference type="ARBA" id="ARBA00010613"/>
    </source>
</evidence>
<dbReference type="PROSITE" id="PS50263">
    <property type="entry name" value="CN_HYDROLASE"/>
    <property type="match status" value="1"/>
</dbReference>
<dbReference type="STRING" id="483913.AN935_07075"/>
<dbReference type="GO" id="GO:0016787">
    <property type="term" value="F:hydrolase activity"/>
    <property type="evidence" value="ECO:0007669"/>
    <property type="project" value="UniProtKB-KW"/>
</dbReference>
<keyword evidence="3" id="KW-0378">Hydrolase</keyword>
<dbReference type="Proteomes" id="UP000032247">
    <property type="component" value="Unassembled WGS sequence"/>
</dbReference>
<name>A0A0D1ISI6_BACIU</name>
<dbReference type="EMBL" id="JXBC01000002">
    <property type="protein sequence ID" value="KIU12338.1"/>
    <property type="molecule type" value="Genomic_DNA"/>
</dbReference>
<comment type="caution">
    <text evidence="3">The sequence shown here is derived from an EMBL/GenBank/DDBJ whole genome shotgun (WGS) entry which is preliminary data.</text>
</comment>
<organism evidence="3 4">
    <name type="scientific">Bacillus subtilis</name>
    <dbReference type="NCBI Taxonomy" id="1423"/>
    <lineage>
        <taxon>Bacteria</taxon>
        <taxon>Bacillati</taxon>
        <taxon>Bacillota</taxon>
        <taxon>Bacilli</taxon>
        <taxon>Bacillales</taxon>
        <taxon>Bacillaceae</taxon>
        <taxon>Bacillus</taxon>
    </lineage>
</organism>